<feature type="region of interest" description="Disordered" evidence="1">
    <location>
        <begin position="1"/>
        <end position="84"/>
    </location>
</feature>
<keyword evidence="3" id="KW-1185">Reference proteome</keyword>
<organism evidence="2 3">
    <name type="scientific">Neurospora tetraspora</name>
    <dbReference type="NCBI Taxonomy" id="94610"/>
    <lineage>
        <taxon>Eukaryota</taxon>
        <taxon>Fungi</taxon>
        <taxon>Dikarya</taxon>
        <taxon>Ascomycota</taxon>
        <taxon>Pezizomycotina</taxon>
        <taxon>Sordariomycetes</taxon>
        <taxon>Sordariomycetidae</taxon>
        <taxon>Sordariales</taxon>
        <taxon>Sordariaceae</taxon>
        <taxon>Neurospora</taxon>
    </lineage>
</organism>
<feature type="compositionally biased region" description="Basic and acidic residues" evidence="1">
    <location>
        <begin position="35"/>
        <end position="46"/>
    </location>
</feature>
<dbReference type="GeneID" id="87868143"/>
<protein>
    <submittedName>
        <fullName evidence="2">Uncharacterized protein</fullName>
    </submittedName>
</protein>
<sequence>MSAQSPKAKKPEQPEQPDQAPASQTQADQVPAKRKATDQPQDERPPTRRGTLPFMWNLTTTPSLPIFDAGSTPVGSDDELRDELQETEEELREVKKKIERCLDVFKEIEWAVVHHHRLVHQALEEIESGRAGSAGTLGDYKPGQLPLYILDKSQMDLGDSVYGLKELFEEILEEGELGE</sequence>
<dbReference type="EMBL" id="JAUEPP010000003">
    <property type="protein sequence ID" value="KAK3347843.1"/>
    <property type="molecule type" value="Genomic_DNA"/>
</dbReference>
<name>A0AAE0MU50_9PEZI</name>
<proteinExistence type="predicted"/>
<accession>A0AAE0MU50</accession>
<reference evidence="2" key="2">
    <citation type="submission" date="2023-06" db="EMBL/GenBank/DDBJ databases">
        <authorList>
            <consortium name="Lawrence Berkeley National Laboratory"/>
            <person name="Haridas S."/>
            <person name="Hensen N."/>
            <person name="Bonometti L."/>
            <person name="Westerberg I."/>
            <person name="Brannstrom I.O."/>
            <person name="Guillou S."/>
            <person name="Cros-Aarteil S."/>
            <person name="Calhoun S."/>
            <person name="Kuo A."/>
            <person name="Mondo S."/>
            <person name="Pangilinan J."/>
            <person name="Riley R."/>
            <person name="Labutti K."/>
            <person name="Andreopoulos B."/>
            <person name="Lipzen A."/>
            <person name="Chen C."/>
            <person name="Yanf M."/>
            <person name="Daum C."/>
            <person name="Ng V."/>
            <person name="Clum A."/>
            <person name="Steindorff A."/>
            <person name="Ohm R."/>
            <person name="Martin F."/>
            <person name="Silar P."/>
            <person name="Natvig D."/>
            <person name="Lalanne C."/>
            <person name="Gautier V."/>
            <person name="Ament-Velasquez S.L."/>
            <person name="Kruys A."/>
            <person name="Hutchinson M.I."/>
            <person name="Powell A.J."/>
            <person name="Barry K."/>
            <person name="Miller A.N."/>
            <person name="Grigoriev I.V."/>
            <person name="Debuchy R."/>
            <person name="Gladieux P."/>
            <person name="Thoren M.H."/>
            <person name="Johannesson H."/>
        </authorList>
    </citation>
    <scope>NUCLEOTIDE SEQUENCE</scope>
    <source>
        <strain evidence="2">CBS 560.94</strain>
    </source>
</reference>
<dbReference type="Proteomes" id="UP001278500">
    <property type="component" value="Unassembled WGS sequence"/>
</dbReference>
<dbReference type="AlphaFoldDB" id="A0AAE0MU50"/>
<evidence type="ECO:0000313" key="2">
    <source>
        <dbReference type="EMBL" id="KAK3347843.1"/>
    </source>
</evidence>
<reference evidence="2" key="1">
    <citation type="journal article" date="2023" name="Mol. Phylogenet. Evol.">
        <title>Genome-scale phylogeny and comparative genomics of the fungal order Sordariales.</title>
        <authorList>
            <person name="Hensen N."/>
            <person name="Bonometti L."/>
            <person name="Westerberg I."/>
            <person name="Brannstrom I.O."/>
            <person name="Guillou S."/>
            <person name="Cros-Aarteil S."/>
            <person name="Calhoun S."/>
            <person name="Haridas S."/>
            <person name="Kuo A."/>
            <person name="Mondo S."/>
            <person name="Pangilinan J."/>
            <person name="Riley R."/>
            <person name="LaButti K."/>
            <person name="Andreopoulos B."/>
            <person name="Lipzen A."/>
            <person name="Chen C."/>
            <person name="Yan M."/>
            <person name="Daum C."/>
            <person name="Ng V."/>
            <person name="Clum A."/>
            <person name="Steindorff A."/>
            <person name="Ohm R.A."/>
            <person name="Martin F."/>
            <person name="Silar P."/>
            <person name="Natvig D.O."/>
            <person name="Lalanne C."/>
            <person name="Gautier V."/>
            <person name="Ament-Velasquez S.L."/>
            <person name="Kruys A."/>
            <person name="Hutchinson M.I."/>
            <person name="Powell A.J."/>
            <person name="Barry K."/>
            <person name="Miller A.N."/>
            <person name="Grigoriev I.V."/>
            <person name="Debuchy R."/>
            <person name="Gladieux P."/>
            <person name="Hiltunen Thoren M."/>
            <person name="Johannesson H."/>
        </authorList>
    </citation>
    <scope>NUCLEOTIDE SEQUENCE</scope>
    <source>
        <strain evidence="2">CBS 560.94</strain>
    </source>
</reference>
<evidence type="ECO:0000313" key="3">
    <source>
        <dbReference type="Proteomes" id="UP001278500"/>
    </source>
</evidence>
<evidence type="ECO:0000256" key="1">
    <source>
        <dbReference type="SAM" id="MobiDB-lite"/>
    </source>
</evidence>
<gene>
    <name evidence="2" type="ORF">B0H65DRAFT_587743</name>
</gene>
<comment type="caution">
    <text evidence="2">The sequence shown here is derived from an EMBL/GenBank/DDBJ whole genome shotgun (WGS) entry which is preliminary data.</text>
</comment>
<dbReference type="RefSeq" id="XP_062682925.1">
    <property type="nucleotide sequence ID" value="XM_062830989.1"/>
</dbReference>